<feature type="transmembrane region" description="Helical" evidence="7">
    <location>
        <begin position="156"/>
        <end position="176"/>
    </location>
</feature>
<comment type="caution">
    <text evidence="8">The sequence shown here is derived from an EMBL/GenBank/DDBJ whole genome shotgun (WGS) entry which is preliminary data.</text>
</comment>
<dbReference type="InterPro" id="IPR036259">
    <property type="entry name" value="MFS_trans_sf"/>
</dbReference>
<evidence type="ECO:0000256" key="5">
    <source>
        <dbReference type="ARBA" id="ARBA00022989"/>
    </source>
</evidence>
<evidence type="ECO:0000256" key="2">
    <source>
        <dbReference type="ARBA" id="ARBA00022448"/>
    </source>
</evidence>
<dbReference type="NCBIfam" id="NF008397">
    <property type="entry name" value="PRK11195.1"/>
    <property type="match status" value="1"/>
</dbReference>
<gene>
    <name evidence="8" type="primary">lplT</name>
    <name evidence="8" type="ORF">ADA01nite_03220</name>
</gene>
<dbReference type="GO" id="GO:0022857">
    <property type="term" value="F:transmembrane transporter activity"/>
    <property type="evidence" value="ECO:0007669"/>
    <property type="project" value="InterPro"/>
</dbReference>
<feature type="transmembrane region" description="Helical" evidence="7">
    <location>
        <begin position="132"/>
        <end position="150"/>
    </location>
</feature>
<keyword evidence="5 7" id="KW-1133">Transmembrane helix</keyword>
<keyword evidence="6 7" id="KW-0472">Membrane</keyword>
<evidence type="ECO:0000313" key="9">
    <source>
        <dbReference type="Proteomes" id="UP000321157"/>
    </source>
</evidence>
<evidence type="ECO:0000256" key="1">
    <source>
        <dbReference type="ARBA" id="ARBA00004651"/>
    </source>
</evidence>
<keyword evidence="9" id="KW-1185">Reference proteome</keyword>
<protein>
    <submittedName>
        <fullName evidence="8">Lysophospholipid transporter LplT</fullName>
    </submittedName>
</protein>
<dbReference type="Gene3D" id="1.20.1250.20">
    <property type="entry name" value="MFS general substrate transporter like domains"/>
    <property type="match status" value="1"/>
</dbReference>
<feature type="transmembrane region" description="Helical" evidence="7">
    <location>
        <begin position="244"/>
        <end position="266"/>
    </location>
</feature>
<dbReference type="PANTHER" id="PTHR43266">
    <property type="entry name" value="MACROLIDE-EFFLUX PROTEIN"/>
    <property type="match status" value="1"/>
</dbReference>
<dbReference type="AlphaFoldDB" id="A0A511V6P2"/>
<keyword evidence="4 7" id="KW-0812">Transmembrane</keyword>
<feature type="transmembrane region" description="Helical" evidence="7">
    <location>
        <begin position="39"/>
        <end position="64"/>
    </location>
</feature>
<keyword evidence="3" id="KW-1003">Cell membrane</keyword>
<dbReference type="InterPro" id="IPR011701">
    <property type="entry name" value="MFS"/>
</dbReference>
<dbReference type="EMBL" id="BJXX01000015">
    <property type="protein sequence ID" value="GEN32862.1"/>
    <property type="molecule type" value="Genomic_DNA"/>
</dbReference>
<feature type="transmembrane region" description="Helical" evidence="7">
    <location>
        <begin position="12"/>
        <end position="32"/>
    </location>
</feature>
<evidence type="ECO:0000313" key="8">
    <source>
        <dbReference type="EMBL" id="GEN32862.1"/>
    </source>
</evidence>
<organism evidence="8 9">
    <name type="scientific">Aneurinibacillus danicus</name>
    <dbReference type="NCBI Taxonomy" id="267746"/>
    <lineage>
        <taxon>Bacteria</taxon>
        <taxon>Bacillati</taxon>
        <taxon>Bacillota</taxon>
        <taxon>Bacilli</taxon>
        <taxon>Bacillales</taxon>
        <taxon>Paenibacillaceae</taxon>
        <taxon>Aneurinibacillus group</taxon>
        <taxon>Aneurinibacillus</taxon>
    </lineage>
</organism>
<accession>A0A511V6P2</accession>
<reference evidence="8 9" key="1">
    <citation type="submission" date="2019-07" db="EMBL/GenBank/DDBJ databases">
        <title>Whole genome shotgun sequence of Aneurinibacillus danicus NBRC 102444.</title>
        <authorList>
            <person name="Hosoyama A."/>
            <person name="Uohara A."/>
            <person name="Ohji S."/>
            <person name="Ichikawa N."/>
        </authorList>
    </citation>
    <scope>NUCLEOTIDE SEQUENCE [LARGE SCALE GENOMIC DNA]</scope>
    <source>
        <strain evidence="8 9">NBRC 102444</strain>
    </source>
</reference>
<comment type="subcellular location">
    <subcellularLocation>
        <location evidence="1">Cell membrane</location>
        <topology evidence="1">Multi-pass membrane protein</topology>
    </subcellularLocation>
</comment>
<dbReference type="GO" id="GO:0005886">
    <property type="term" value="C:plasma membrane"/>
    <property type="evidence" value="ECO:0007669"/>
    <property type="project" value="UniProtKB-SubCell"/>
</dbReference>
<feature type="transmembrane region" description="Helical" evidence="7">
    <location>
        <begin position="357"/>
        <end position="379"/>
    </location>
</feature>
<evidence type="ECO:0000256" key="6">
    <source>
        <dbReference type="ARBA" id="ARBA00023136"/>
    </source>
</evidence>
<feature type="transmembrane region" description="Helical" evidence="7">
    <location>
        <begin position="209"/>
        <end position="232"/>
    </location>
</feature>
<name>A0A511V6P2_9BACL</name>
<proteinExistence type="predicted"/>
<feature type="transmembrane region" description="Helical" evidence="7">
    <location>
        <begin position="298"/>
        <end position="319"/>
    </location>
</feature>
<dbReference type="Proteomes" id="UP000321157">
    <property type="component" value="Unassembled WGS sequence"/>
</dbReference>
<evidence type="ECO:0000256" key="4">
    <source>
        <dbReference type="ARBA" id="ARBA00022692"/>
    </source>
</evidence>
<dbReference type="Pfam" id="PF07690">
    <property type="entry name" value="MFS_1"/>
    <property type="match status" value="1"/>
</dbReference>
<sequence length="401" mass="43237">MMRIPPLQALYFTQFLSAFADNMIIFIVLAIMRQEGYPGFYIGLVQSAFLLAYVVCAPFVGPFADRNAKSWVLLVGNTVKATGILLMMTGLSPVLSYLVVGIGAVTYSPAKYGILPELTNSKEALLKANGKIEGYTIFAILAGSVAGGMLAEYSLFWSMAVCIGLYLVSIAGTFAIPRTGGNSSIRYNRALRNFISDVKLFFSNPKCRFSLVGTSSFWMSSTVLRFAFIAWIPLMLGITSLDKISMLVAVTGVGIIIGSLATPYLIPAHKYYRSYLYGLMMALLVVASVFMSDLYLTIAVLMAIGFMGGAFIVPMNTVLQDEGHKLSGTGKAIAVQNFINNTMMLIGMGIYTGATRAGVTAPVSIVTVGLVLLGFVLYLHFLKKKLIASSVLSIESTGRTL</sequence>
<dbReference type="SUPFAM" id="SSF103473">
    <property type="entry name" value="MFS general substrate transporter"/>
    <property type="match status" value="1"/>
</dbReference>
<feature type="transmembrane region" description="Helical" evidence="7">
    <location>
        <begin position="84"/>
        <end position="107"/>
    </location>
</feature>
<keyword evidence="2" id="KW-0813">Transport</keyword>
<dbReference type="CDD" id="cd06173">
    <property type="entry name" value="MFS_MefA_like"/>
    <property type="match status" value="1"/>
</dbReference>
<dbReference type="RefSeq" id="WP_218029521.1">
    <property type="nucleotide sequence ID" value="NZ_BJXX01000015.1"/>
</dbReference>
<feature type="transmembrane region" description="Helical" evidence="7">
    <location>
        <begin position="331"/>
        <end position="351"/>
    </location>
</feature>
<dbReference type="PANTHER" id="PTHR43266:SF2">
    <property type="entry name" value="MAJOR FACILITATOR SUPERFAMILY (MFS) PROFILE DOMAIN-CONTAINING PROTEIN"/>
    <property type="match status" value="1"/>
</dbReference>
<evidence type="ECO:0000256" key="7">
    <source>
        <dbReference type="SAM" id="Phobius"/>
    </source>
</evidence>
<evidence type="ECO:0000256" key="3">
    <source>
        <dbReference type="ARBA" id="ARBA00022475"/>
    </source>
</evidence>
<feature type="transmembrane region" description="Helical" evidence="7">
    <location>
        <begin position="275"/>
        <end position="292"/>
    </location>
</feature>